<accession>A0A0R3RMT3</accession>
<evidence type="ECO:0000256" key="1">
    <source>
        <dbReference type="SAM" id="Phobius"/>
    </source>
</evidence>
<dbReference type="PANTHER" id="PTHR10796">
    <property type="entry name" value="PATCHED-RELATED"/>
    <property type="match status" value="1"/>
</dbReference>
<evidence type="ECO:0000313" key="3">
    <source>
        <dbReference type="WBParaSite" id="EEL_0000279301-mRNA-1"/>
    </source>
</evidence>
<feature type="transmembrane region" description="Helical" evidence="1">
    <location>
        <begin position="20"/>
        <end position="40"/>
    </location>
</feature>
<dbReference type="GO" id="GO:0006897">
    <property type="term" value="P:endocytosis"/>
    <property type="evidence" value="ECO:0007669"/>
    <property type="project" value="TreeGrafter"/>
</dbReference>
<keyword evidence="1" id="KW-0812">Transmembrane</keyword>
<organism evidence="2 3">
    <name type="scientific">Elaeophora elaphi</name>
    <dbReference type="NCBI Taxonomy" id="1147741"/>
    <lineage>
        <taxon>Eukaryota</taxon>
        <taxon>Metazoa</taxon>
        <taxon>Ecdysozoa</taxon>
        <taxon>Nematoda</taxon>
        <taxon>Chromadorea</taxon>
        <taxon>Rhabditida</taxon>
        <taxon>Spirurina</taxon>
        <taxon>Spiruromorpha</taxon>
        <taxon>Filarioidea</taxon>
        <taxon>Onchocercidae</taxon>
        <taxon>Elaeophora</taxon>
    </lineage>
</organism>
<name>A0A0R3RMT3_9BILA</name>
<dbReference type="GO" id="GO:0005886">
    <property type="term" value="C:plasma membrane"/>
    <property type="evidence" value="ECO:0007669"/>
    <property type="project" value="TreeGrafter"/>
</dbReference>
<protein>
    <submittedName>
        <fullName evidence="3">Uncharacterized protein</fullName>
    </submittedName>
</protein>
<keyword evidence="1" id="KW-0472">Membrane</keyword>
<dbReference type="GO" id="GO:0018996">
    <property type="term" value="P:molting cycle, collagen and cuticulin-based cuticle"/>
    <property type="evidence" value="ECO:0007669"/>
    <property type="project" value="TreeGrafter"/>
</dbReference>
<sequence>MSLTITNLFGLLGHTIGSHPILFIFLSLSLFSISLLGPLLRLDIRMDIKSGFNRGDSASVQEINAHKHFFNYTSDPWYMALFATANNGSILEARKVDELTTFYKYITQTMPVIVNKSTVHYRNDLCEPFCNFNSQLWNLLNYQSFFKIFYPLSTAGPYKVNIGRHLFNRTIDERGGLFFNHLIF</sequence>
<dbReference type="GO" id="GO:0030659">
    <property type="term" value="C:cytoplasmic vesicle membrane"/>
    <property type="evidence" value="ECO:0007669"/>
    <property type="project" value="TreeGrafter"/>
</dbReference>
<dbReference type="WBParaSite" id="EEL_0000279301-mRNA-1">
    <property type="protein sequence ID" value="EEL_0000279301-mRNA-1"/>
    <property type="gene ID" value="EEL_0000279301"/>
</dbReference>
<keyword evidence="2" id="KW-1185">Reference proteome</keyword>
<evidence type="ECO:0000313" key="2">
    <source>
        <dbReference type="Proteomes" id="UP000050640"/>
    </source>
</evidence>
<reference evidence="3" key="1">
    <citation type="submission" date="2017-02" db="UniProtKB">
        <authorList>
            <consortium name="WormBaseParasite"/>
        </authorList>
    </citation>
    <scope>IDENTIFICATION</scope>
</reference>
<proteinExistence type="predicted"/>
<dbReference type="Proteomes" id="UP000050640">
    <property type="component" value="Unplaced"/>
</dbReference>
<keyword evidence="1" id="KW-1133">Transmembrane helix</keyword>
<dbReference type="InterPro" id="IPR051697">
    <property type="entry name" value="Patched_domain-protein"/>
</dbReference>
<dbReference type="AlphaFoldDB" id="A0A0R3RMT3"/>
<dbReference type="PANTHER" id="PTHR10796:SF189">
    <property type="entry name" value="SSD DOMAIN-CONTAINING PROTEIN"/>
    <property type="match status" value="1"/>
</dbReference>